<keyword evidence="1" id="KW-0472">Membrane</keyword>
<proteinExistence type="predicted"/>
<dbReference type="EMBL" id="MN739344">
    <property type="protein sequence ID" value="QHS99520.1"/>
    <property type="molecule type" value="Genomic_DNA"/>
</dbReference>
<feature type="transmembrane region" description="Helical" evidence="1">
    <location>
        <begin position="33"/>
        <end position="50"/>
    </location>
</feature>
<protein>
    <recommendedName>
        <fullName evidence="2">Minor capsid protein P9 transmembrane helices domain-containing protein</fullName>
    </recommendedName>
</protein>
<sequence>MSNFWINDLSIIFSKNHFLEVIPMSGMKFNSKLNAIFRLSIYYFIIVTLMKKNINNIVVPIFVGILTILLYNYYKNIHNISESNDNNVNNVNNNLNISSNNNSGVQGCKMPTKDNPFMNPTFMDYTTGNMEQSCSSYNNSVIRELERVNYQDGLYTDQFDIYGKEHGNRQFYTMPVNSIVNDQGSFAEWCYSRPPTCKEGNGIQCSVNLPSTQDVSGGPGGGK</sequence>
<keyword evidence="1" id="KW-0812">Transmembrane</keyword>
<organism evidence="3">
    <name type="scientific">viral metagenome</name>
    <dbReference type="NCBI Taxonomy" id="1070528"/>
    <lineage>
        <taxon>unclassified sequences</taxon>
        <taxon>metagenomes</taxon>
        <taxon>organismal metagenomes</taxon>
    </lineage>
</organism>
<evidence type="ECO:0000313" key="3">
    <source>
        <dbReference type="EMBL" id="QHS99520.1"/>
    </source>
</evidence>
<reference evidence="3" key="1">
    <citation type="journal article" date="2020" name="Nature">
        <title>Giant virus diversity and host interactions through global metagenomics.</title>
        <authorList>
            <person name="Schulz F."/>
            <person name="Roux S."/>
            <person name="Paez-Espino D."/>
            <person name="Jungbluth S."/>
            <person name="Walsh D.A."/>
            <person name="Denef V.J."/>
            <person name="McMahon K.D."/>
            <person name="Konstantinidis K.T."/>
            <person name="Eloe-Fadrosh E.A."/>
            <person name="Kyrpides N.C."/>
            <person name="Woyke T."/>
        </authorList>
    </citation>
    <scope>NUCLEOTIDE SEQUENCE</scope>
    <source>
        <strain evidence="3">GVMAG-M-3300020187-37</strain>
    </source>
</reference>
<keyword evidence="1" id="KW-1133">Transmembrane helix</keyword>
<accession>A0A6C0C534</accession>
<dbReference type="Pfam" id="PF19066">
    <property type="entry name" value="P9_TM"/>
    <property type="match status" value="1"/>
</dbReference>
<name>A0A6C0C534_9ZZZZ</name>
<evidence type="ECO:0000259" key="2">
    <source>
        <dbReference type="Pfam" id="PF19066"/>
    </source>
</evidence>
<feature type="domain" description="Minor capsid protein P9 transmembrane helices" evidence="2">
    <location>
        <begin position="4"/>
        <end position="71"/>
    </location>
</feature>
<feature type="transmembrane region" description="Helical" evidence="1">
    <location>
        <begin position="57"/>
        <end position="74"/>
    </location>
</feature>
<evidence type="ECO:0000256" key="1">
    <source>
        <dbReference type="SAM" id="Phobius"/>
    </source>
</evidence>
<dbReference type="AlphaFoldDB" id="A0A6C0C534"/>
<dbReference type="InterPro" id="IPR043915">
    <property type="entry name" value="P9_TM"/>
</dbReference>